<dbReference type="InParanoid" id="A0A423WVW1"/>
<feature type="compositionally biased region" description="Basic and acidic residues" evidence="1">
    <location>
        <begin position="121"/>
        <end position="136"/>
    </location>
</feature>
<dbReference type="Proteomes" id="UP000285146">
    <property type="component" value="Unassembled WGS sequence"/>
</dbReference>
<name>A0A423WVW1_9PEZI</name>
<proteinExistence type="predicted"/>
<feature type="region of interest" description="Disordered" evidence="1">
    <location>
        <begin position="88"/>
        <end position="152"/>
    </location>
</feature>
<accession>A0A423WVW1</accession>
<keyword evidence="2" id="KW-0472">Membrane</keyword>
<comment type="caution">
    <text evidence="3">The sequence shown here is derived from an EMBL/GenBank/DDBJ whole genome shotgun (WGS) entry which is preliminary data.</text>
</comment>
<evidence type="ECO:0000313" key="4">
    <source>
        <dbReference type="Proteomes" id="UP000285146"/>
    </source>
</evidence>
<keyword evidence="2" id="KW-0812">Transmembrane</keyword>
<evidence type="ECO:0000256" key="2">
    <source>
        <dbReference type="SAM" id="Phobius"/>
    </source>
</evidence>
<keyword evidence="4" id="KW-1185">Reference proteome</keyword>
<evidence type="ECO:0000256" key="1">
    <source>
        <dbReference type="SAM" id="MobiDB-lite"/>
    </source>
</evidence>
<gene>
    <name evidence="3" type="ORF">VPNG_06826</name>
</gene>
<protein>
    <submittedName>
        <fullName evidence="3">Uncharacterized protein</fullName>
    </submittedName>
</protein>
<organism evidence="3 4">
    <name type="scientific">Cytospora leucostoma</name>
    <dbReference type="NCBI Taxonomy" id="1230097"/>
    <lineage>
        <taxon>Eukaryota</taxon>
        <taxon>Fungi</taxon>
        <taxon>Dikarya</taxon>
        <taxon>Ascomycota</taxon>
        <taxon>Pezizomycotina</taxon>
        <taxon>Sordariomycetes</taxon>
        <taxon>Sordariomycetidae</taxon>
        <taxon>Diaporthales</taxon>
        <taxon>Cytosporaceae</taxon>
        <taxon>Cytospora</taxon>
    </lineage>
</organism>
<evidence type="ECO:0000313" key="3">
    <source>
        <dbReference type="EMBL" id="ROW07605.1"/>
    </source>
</evidence>
<dbReference type="AlphaFoldDB" id="A0A423WVW1"/>
<reference evidence="3 4" key="1">
    <citation type="submission" date="2015-09" db="EMBL/GenBank/DDBJ databases">
        <title>Host preference determinants of Valsa canker pathogens revealed by comparative genomics.</title>
        <authorList>
            <person name="Yin Z."/>
            <person name="Huang L."/>
        </authorList>
    </citation>
    <scope>NUCLEOTIDE SEQUENCE [LARGE SCALE GENOMIC DNA]</scope>
    <source>
        <strain evidence="3 4">SXYLt</strain>
    </source>
</reference>
<dbReference type="EMBL" id="LKEB01000037">
    <property type="protein sequence ID" value="ROW07605.1"/>
    <property type="molecule type" value="Genomic_DNA"/>
</dbReference>
<keyword evidence="2" id="KW-1133">Transmembrane helix</keyword>
<sequence length="152" mass="17110">MAPTPADAPATTATHRNTNWMNGECGDRNIYICHPGIIIGIVAAVIIGCTFFWYIFRVIRQAHESHAWKEDLAYRIWKVNQYTIPRKQKSTTTILQPAPPPADNVELVESSNISSDELETPDGKPRKTHHDVEHDTVPVQASTSHHVRFSQT</sequence>
<feature type="transmembrane region" description="Helical" evidence="2">
    <location>
        <begin position="37"/>
        <end position="56"/>
    </location>
</feature>